<keyword evidence="2" id="KW-1185">Reference proteome</keyword>
<dbReference type="InterPro" id="IPR057955">
    <property type="entry name" value="SF0329-like"/>
</dbReference>
<dbReference type="Pfam" id="PF25753">
    <property type="entry name" value="SF0329"/>
    <property type="match status" value="1"/>
</dbReference>
<gene>
    <name evidence="1" type="ORF">NCG91_06280</name>
</gene>
<dbReference type="EMBL" id="JAMQGR010000001">
    <property type="protein sequence ID" value="MCM2565199.1"/>
    <property type="molecule type" value="Genomic_DNA"/>
</dbReference>
<sequence length="165" mass="18686">MRWSQLKKQLHDRIAKSVVASIDLNQTRYRYSHDEEGEFWISFHGSRIFSTGSLSYLSSLAALTAKNRADGSTPAQAYELAWPVMDASGLFLLEQMNKDLFCSLSLTVEEMLDHNNPVVRGLAIIDARYGKRRLAMLNPITEHPLVQRLHNLRCEAEGVEAHTLS</sequence>
<protein>
    <submittedName>
        <fullName evidence="1">Uncharacterized protein</fullName>
    </submittedName>
</protein>
<proteinExistence type="predicted"/>
<accession>A0ABT0WN92</accession>
<reference evidence="1 2" key="1">
    <citation type="submission" date="2022-06" db="EMBL/GenBank/DDBJ databases">
        <title>Janthinobacterium kumbetensis sp. nov., isolated from spring water in Turkey.</title>
        <authorList>
            <person name="Inan Bektas K."/>
            <person name="Belduz A.A."/>
            <person name="Canakci S."/>
            <person name="Nalcaoglu A."/>
            <person name="Ceylan E."/>
            <person name="Kati H."/>
        </authorList>
    </citation>
    <scope>NUCLEOTIDE SEQUENCE [LARGE SCALE GENOMIC DNA]</scope>
    <source>
        <strain evidence="1 2">GK</strain>
    </source>
</reference>
<comment type="caution">
    <text evidence="1">The sequence shown here is derived from an EMBL/GenBank/DDBJ whole genome shotgun (WGS) entry which is preliminary data.</text>
</comment>
<name>A0ABT0WN92_9BURK</name>
<organism evidence="1 2">
    <name type="scientific">Janthinobacterium kumbetense</name>
    <dbReference type="NCBI Taxonomy" id="2950280"/>
    <lineage>
        <taxon>Bacteria</taxon>
        <taxon>Pseudomonadati</taxon>
        <taxon>Pseudomonadota</taxon>
        <taxon>Betaproteobacteria</taxon>
        <taxon>Burkholderiales</taxon>
        <taxon>Oxalobacteraceae</taxon>
        <taxon>Janthinobacterium</taxon>
    </lineage>
</organism>
<evidence type="ECO:0000313" key="1">
    <source>
        <dbReference type="EMBL" id="MCM2565199.1"/>
    </source>
</evidence>
<dbReference type="RefSeq" id="WP_251349063.1">
    <property type="nucleotide sequence ID" value="NZ_JAMQGR010000001.1"/>
</dbReference>
<evidence type="ECO:0000313" key="2">
    <source>
        <dbReference type="Proteomes" id="UP001202243"/>
    </source>
</evidence>
<dbReference type="Proteomes" id="UP001202243">
    <property type="component" value="Unassembled WGS sequence"/>
</dbReference>